<evidence type="ECO:0000313" key="1">
    <source>
        <dbReference type="EMBL" id="JAH58393.1"/>
    </source>
</evidence>
<reference evidence="1" key="1">
    <citation type="submission" date="2014-11" db="EMBL/GenBank/DDBJ databases">
        <authorList>
            <person name="Amaro Gonzalez C."/>
        </authorList>
    </citation>
    <scope>NUCLEOTIDE SEQUENCE</scope>
</reference>
<proteinExistence type="predicted"/>
<accession>A0A0E9U097</accession>
<dbReference type="EMBL" id="GBXM01050184">
    <property type="protein sequence ID" value="JAH58393.1"/>
    <property type="molecule type" value="Transcribed_RNA"/>
</dbReference>
<name>A0A0E9U097_ANGAN</name>
<protein>
    <submittedName>
        <fullName evidence="1">Uncharacterized protein</fullName>
    </submittedName>
</protein>
<reference evidence="1" key="2">
    <citation type="journal article" date="2015" name="Fish Shellfish Immunol.">
        <title>Early steps in the European eel (Anguilla anguilla)-Vibrio vulnificus interaction in the gills: Role of the RtxA13 toxin.</title>
        <authorList>
            <person name="Callol A."/>
            <person name="Pajuelo D."/>
            <person name="Ebbesson L."/>
            <person name="Teles M."/>
            <person name="MacKenzie S."/>
            <person name="Amaro C."/>
        </authorList>
    </citation>
    <scope>NUCLEOTIDE SEQUENCE</scope>
</reference>
<organism evidence="1">
    <name type="scientific">Anguilla anguilla</name>
    <name type="common">European freshwater eel</name>
    <name type="synonym">Muraena anguilla</name>
    <dbReference type="NCBI Taxonomy" id="7936"/>
    <lineage>
        <taxon>Eukaryota</taxon>
        <taxon>Metazoa</taxon>
        <taxon>Chordata</taxon>
        <taxon>Craniata</taxon>
        <taxon>Vertebrata</taxon>
        <taxon>Euteleostomi</taxon>
        <taxon>Actinopterygii</taxon>
        <taxon>Neopterygii</taxon>
        <taxon>Teleostei</taxon>
        <taxon>Anguilliformes</taxon>
        <taxon>Anguillidae</taxon>
        <taxon>Anguilla</taxon>
    </lineage>
</organism>
<dbReference type="AlphaFoldDB" id="A0A0E9U097"/>
<sequence>MNRRTDTRLKTLMPLNITAAYSRGCRVRPCSYSYSYSLKSKSSVTCELRSA</sequence>